<gene>
    <name evidence="2" type="ORF">CHR53_26805</name>
</gene>
<sequence>MQNVLHRRDGDQTKQVSHGKCPSSLGRRTKFQGSMPKLSLNYRMTCSLLRENGPSLKKARFH</sequence>
<dbReference type="KEGG" id="nmk:CHR53_26805"/>
<dbReference type="AlphaFoldDB" id="A0A3T0I5C9"/>
<protein>
    <submittedName>
        <fullName evidence="2">Uncharacterized protein</fullName>
    </submittedName>
</protein>
<dbReference type="EMBL" id="CP022572">
    <property type="protein sequence ID" value="AZU64549.1"/>
    <property type="molecule type" value="Genomic_DNA"/>
</dbReference>
<feature type="compositionally biased region" description="Basic and acidic residues" evidence="1">
    <location>
        <begin position="1"/>
        <end position="12"/>
    </location>
</feature>
<reference evidence="2 3" key="1">
    <citation type="submission" date="2017-07" db="EMBL/GenBank/DDBJ databases">
        <title>The complete genome sequence of Bacillus mesonae strain H20-5, an efficient strain improving plant abiotic stress resistance.</title>
        <authorList>
            <person name="Kim S.Y."/>
            <person name="Song H."/>
            <person name="Sang M.K."/>
            <person name="Weon H.-Y."/>
            <person name="Song J."/>
        </authorList>
    </citation>
    <scope>NUCLEOTIDE SEQUENCE [LARGE SCALE GENOMIC DNA]</scope>
    <source>
        <strain evidence="2 3">H20-5</strain>
    </source>
</reference>
<accession>A0A3T0I5C9</accession>
<organism evidence="2 3">
    <name type="scientific">Neobacillus mesonae</name>
    <dbReference type="NCBI Taxonomy" id="1193713"/>
    <lineage>
        <taxon>Bacteria</taxon>
        <taxon>Bacillati</taxon>
        <taxon>Bacillota</taxon>
        <taxon>Bacilli</taxon>
        <taxon>Bacillales</taxon>
        <taxon>Bacillaceae</taxon>
        <taxon>Neobacillus</taxon>
    </lineage>
</organism>
<proteinExistence type="predicted"/>
<name>A0A3T0I5C9_9BACI</name>
<dbReference type="Proteomes" id="UP000282892">
    <property type="component" value="Chromosome"/>
</dbReference>
<evidence type="ECO:0000313" key="2">
    <source>
        <dbReference type="EMBL" id="AZU64549.1"/>
    </source>
</evidence>
<evidence type="ECO:0000313" key="3">
    <source>
        <dbReference type="Proteomes" id="UP000282892"/>
    </source>
</evidence>
<keyword evidence="3" id="KW-1185">Reference proteome</keyword>
<feature type="region of interest" description="Disordered" evidence="1">
    <location>
        <begin position="1"/>
        <end position="30"/>
    </location>
</feature>
<evidence type="ECO:0000256" key="1">
    <source>
        <dbReference type="SAM" id="MobiDB-lite"/>
    </source>
</evidence>